<evidence type="ECO:0000256" key="2">
    <source>
        <dbReference type="ARBA" id="ARBA00007647"/>
    </source>
</evidence>
<evidence type="ECO:0000256" key="5">
    <source>
        <dbReference type="ARBA" id="ARBA00022692"/>
    </source>
</evidence>
<gene>
    <name evidence="9" type="ORF">BOX15_Mlig003698g5</name>
</gene>
<dbReference type="EC" id="2.4.1.-" evidence="8"/>
<evidence type="ECO:0000313" key="9">
    <source>
        <dbReference type="EMBL" id="PAA73892.1"/>
    </source>
</evidence>
<dbReference type="Pfam" id="PF01697">
    <property type="entry name" value="Glyco_transf_92"/>
    <property type="match status" value="1"/>
</dbReference>
<proteinExistence type="inferred from homology"/>
<comment type="subcellular location">
    <subcellularLocation>
        <location evidence="1">Membrane</location>
        <topology evidence="1">Single-pass membrane protein</topology>
    </subcellularLocation>
</comment>
<dbReference type="GO" id="GO:0005737">
    <property type="term" value="C:cytoplasm"/>
    <property type="evidence" value="ECO:0007669"/>
    <property type="project" value="TreeGrafter"/>
</dbReference>
<name>A0A267FLN2_9PLAT</name>
<keyword evidence="3 8" id="KW-0328">Glycosyltransferase</keyword>
<dbReference type="GO" id="GO:0016020">
    <property type="term" value="C:membrane"/>
    <property type="evidence" value="ECO:0007669"/>
    <property type="project" value="UniProtKB-SubCell"/>
</dbReference>
<dbReference type="AlphaFoldDB" id="A0A267FLN2"/>
<feature type="transmembrane region" description="Helical" evidence="8">
    <location>
        <begin position="12"/>
        <end position="32"/>
    </location>
</feature>
<evidence type="ECO:0000313" key="10">
    <source>
        <dbReference type="Proteomes" id="UP000215902"/>
    </source>
</evidence>
<evidence type="ECO:0000256" key="3">
    <source>
        <dbReference type="ARBA" id="ARBA00022676"/>
    </source>
</evidence>
<reference evidence="9 10" key="1">
    <citation type="submission" date="2017-06" db="EMBL/GenBank/DDBJ databases">
        <title>A platform for efficient transgenesis in Macrostomum lignano, a flatworm model organism for stem cell research.</title>
        <authorList>
            <person name="Berezikov E."/>
        </authorList>
    </citation>
    <scope>NUCLEOTIDE SEQUENCE [LARGE SCALE GENOMIC DNA]</scope>
    <source>
        <strain evidence="9">DV1</strain>
        <tissue evidence="9">Whole organism</tissue>
    </source>
</reference>
<dbReference type="PANTHER" id="PTHR21461">
    <property type="entry name" value="GLYCOSYLTRANSFERASE FAMILY 92 PROTEIN"/>
    <property type="match status" value="1"/>
</dbReference>
<keyword evidence="7 8" id="KW-0472">Membrane</keyword>
<dbReference type="EMBL" id="NIVC01000988">
    <property type="protein sequence ID" value="PAA73892.1"/>
    <property type="molecule type" value="Genomic_DNA"/>
</dbReference>
<sequence length="476" mass="54179">KQMTRCCMTWRNGLIAVAIIYFILAFMCLMYLPNFDSLLIDSDKADSKDHHKPRHRHILVREWLKQRCENVSSARPADVVTSYPLTGSVGIRNQQQQPPLRVMSAYYDARKELSHYIRVLTILPRSAKSTVNLHCHVPLAPGLHFTVPGTPYEMNENHAMPYGAYVFSCALPPHLQVSDPICSVLITDGPEPIRDLDGRPVSSVELPVLTVPREIPTNALPTASAISPRQFTVCVPPLFGSPSDRKLLDFVEMSRALGAEHFVFYLTDEIYSNNGVLLKLLTSYASRGLATLFHWKPVNEFRSQIHYHGQVLAVHHCLYWNMGLSKYAVFQDFDELLVPNSAKYKSWTDLAKDIDDGTHCGFRFFSAFFEPDQSYFDAKRTAGVSRVRTKCMVKPDLIFEMGIHHISKQNIEEMTPENKEPDVALLHHYSRCTMAFDNGAGDLCSKYIADTELHFWRKQFEKLKLETVHALNSSSR</sequence>
<feature type="non-terminal residue" evidence="9">
    <location>
        <position position="1"/>
    </location>
</feature>
<keyword evidence="4 8" id="KW-0808">Transferase</keyword>
<comment type="similarity">
    <text evidence="2 8">Belongs to the glycosyltransferase 92 family.</text>
</comment>
<keyword evidence="10" id="KW-1185">Reference proteome</keyword>
<comment type="caution">
    <text evidence="9">The sequence shown here is derived from an EMBL/GenBank/DDBJ whole genome shotgun (WGS) entry which is preliminary data.</text>
</comment>
<keyword evidence="6 8" id="KW-1133">Transmembrane helix</keyword>
<keyword evidence="5 8" id="KW-0812">Transmembrane</keyword>
<dbReference type="GO" id="GO:0016757">
    <property type="term" value="F:glycosyltransferase activity"/>
    <property type="evidence" value="ECO:0007669"/>
    <property type="project" value="UniProtKB-UniRule"/>
</dbReference>
<protein>
    <recommendedName>
        <fullName evidence="8">Glycosyltransferase family 92 protein</fullName>
        <ecNumber evidence="8">2.4.1.-</ecNumber>
    </recommendedName>
</protein>
<evidence type="ECO:0000256" key="7">
    <source>
        <dbReference type="ARBA" id="ARBA00023136"/>
    </source>
</evidence>
<dbReference type="PANTHER" id="PTHR21461:SF69">
    <property type="entry name" value="GLYCOSYLTRANSFERASE FAMILY 92 PROTEIN"/>
    <property type="match status" value="1"/>
</dbReference>
<evidence type="ECO:0000256" key="8">
    <source>
        <dbReference type="RuleBase" id="RU366017"/>
    </source>
</evidence>
<dbReference type="Proteomes" id="UP000215902">
    <property type="component" value="Unassembled WGS sequence"/>
</dbReference>
<evidence type="ECO:0000256" key="1">
    <source>
        <dbReference type="ARBA" id="ARBA00004167"/>
    </source>
</evidence>
<dbReference type="InterPro" id="IPR008166">
    <property type="entry name" value="Glyco_transf_92"/>
</dbReference>
<evidence type="ECO:0000256" key="4">
    <source>
        <dbReference type="ARBA" id="ARBA00022679"/>
    </source>
</evidence>
<accession>A0A267FLN2</accession>
<organism evidence="9 10">
    <name type="scientific">Macrostomum lignano</name>
    <dbReference type="NCBI Taxonomy" id="282301"/>
    <lineage>
        <taxon>Eukaryota</taxon>
        <taxon>Metazoa</taxon>
        <taxon>Spiralia</taxon>
        <taxon>Lophotrochozoa</taxon>
        <taxon>Platyhelminthes</taxon>
        <taxon>Rhabditophora</taxon>
        <taxon>Macrostomorpha</taxon>
        <taxon>Macrostomida</taxon>
        <taxon>Macrostomidae</taxon>
        <taxon>Macrostomum</taxon>
    </lineage>
</organism>
<evidence type="ECO:0000256" key="6">
    <source>
        <dbReference type="ARBA" id="ARBA00022989"/>
    </source>
</evidence>
<dbReference type="OrthoDB" id="2526284at2759"/>